<gene>
    <name evidence="1" type="ORF">B7492_22620</name>
</gene>
<dbReference type="AlphaFoldDB" id="A0A1W6ADF6"/>
<proteinExistence type="predicted"/>
<name>A0A1W6ADF6_BACMY</name>
<protein>
    <submittedName>
        <fullName evidence="1">Uncharacterized protein</fullName>
    </submittedName>
</protein>
<dbReference type="Proteomes" id="UP000192932">
    <property type="component" value="Chromosome"/>
</dbReference>
<evidence type="ECO:0000313" key="2">
    <source>
        <dbReference type="Proteomes" id="UP000192932"/>
    </source>
</evidence>
<reference evidence="1 2" key="1">
    <citation type="submission" date="2017-04" db="EMBL/GenBank/DDBJ databases">
        <title>The Characteristic of a Fine Plant Growth-Promoting Rhizobacteria Bacillus mycoides Gnyt1 and its Whole Genome Sequencing Analysis.</title>
        <authorList>
            <person name="Li J.H."/>
            <person name="Yao T."/>
        </authorList>
    </citation>
    <scope>NUCLEOTIDE SEQUENCE [LARGE SCALE GENOMIC DNA]</scope>
    <source>
        <strain evidence="1 2">Gnyt1</strain>
    </source>
</reference>
<accession>A0A1W6ADF6</accession>
<sequence>MKTSKFQFNRNRIKVGYSKVIKQPSMDVLKNTPALWNASLEDALRYGGELTKAAIGAMNLHFDRKYIVVDTKVHMLMPGMCPAIPNWHSDGVPRGSELRPEAKADPNIFAQEKMSTSRFHLLVTGEGCLTEFIGQPVELDVPADSSTSLYGMVNQQVREKVAAGELEVFTAPACTPIEFDWFDIHRGVEATKHEWRYLIRVTETDHMPPQTDLRQIIRTQQQVYVPTDFGW</sequence>
<organism evidence="1 2">
    <name type="scientific">Bacillus mycoides</name>
    <dbReference type="NCBI Taxonomy" id="1405"/>
    <lineage>
        <taxon>Bacteria</taxon>
        <taxon>Bacillati</taxon>
        <taxon>Bacillota</taxon>
        <taxon>Bacilli</taxon>
        <taxon>Bacillales</taxon>
        <taxon>Bacillaceae</taxon>
        <taxon>Bacillus</taxon>
        <taxon>Bacillus cereus group</taxon>
    </lineage>
</organism>
<evidence type="ECO:0000313" key="1">
    <source>
        <dbReference type="EMBL" id="ARJ23820.1"/>
    </source>
</evidence>
<dbReference type="EMBL" id="CP020743">
    <property type="protein sequence ID" value="ARJ23820.1"/>
    <property type="molecule type" value="Genomic_DNA"/>
</dbReference>
<dbReference type="RefSeq" id="WP_085312358.1">
    <property type="nucleotide sequence ID" value="NZ_CP020743.1"/>
</dbReference>